<accession>A0ABP5M089</accession>
<feature type="transmembrane region" description="Helical" evidence="7">
    <location>
        <begin position="88"/>
        <end position="118"/>
    </location>
</feature>
<name>A0ABP5M089_9ACTN</name>
<proteinExistence type="inferred from homology"/>
<keyword evidence="3 7" id="KW-0812">Transmembrane</keyword>
<evidence type="ECO:0000313" key="9">
    <source>
        <dbReference type="EMBL" id="GAA2157961.1"/>
    </source>
</evidence>
<evidence type="ECO:0000256" key="7">
    <source>
        <dbReference type="SAM" id="Phobius"/>
    </source>
</evidence>
<evidence type="ECO:0000256" key="1">
    <source>
        <dbReference type="ARBA" id="ARBA00004141"/>
    </source>
</evidence>
<evidence type="ECO:0000256" key="6">
    <source>
        <dbReference type="ARBA" id="ARBA00023136"/>
    </source>
</evidence>
<reference evidence="10" key="1">
    <citation type="journal article" date="2019" name="Int. J. Syst. Evol. Microbiol.">
        <title>The Global Catalogue of Microorganisms (GCM) 10K type strain sequencing project: providing services to taxonomists for standard genome sequencing and annotation.</title>
        <authorList>
            <consortium name="The Broad Institute Genomics Platform"/>
            <consortium name="The Broad Institute Genome Sequencing Center for Infectious Disease"/>
            <person name="Wu L."/>
            <person name="Ma J."/>
        </authorList>
    </citation>
    <scope>NUCLEOTIDE SEQUENCE [LARGE SCALE GENOMIC DNA]</scope>
    <source>
        <strain evidence="10">JCM 14560</strain>
    </source>
</reference>
<dbReference type="RefSeq" id="WP_344469457.1">
    <property type="nucleotide sequence ID" value="NZ_BAAANT010000064.1"/>
</dbReference>
<organism evidence="9 10">
    <name type="scientific">Kitasatospora kazusensis</name>
    <dbReference type="NCBI Taxonomy" id="407974"/>
    <lineage>
        <taxon>Bacteria</taxon>
        <taxon>Bacillati</taxon>
        <taxon>Actinomycetota</taxon>
        <taxon>Actinomycetes</taxon>
        <taxon>Kitasatosporales</taxon>
        <taxon>Streptomycetaceae</taxon>
        <taxon>Kitasatospora</taxon>
    </lineage>
</organism>
<keyword evidence="4" id="KW-0378">Hydrolase</keyword>
<gene>
    <name evidence="9" type="ORF">GCM10009760_60570</name>
</gene>
<feature type="transmembrane region" description="Helical" evidence="7">
    <location>
        <begin position="149"/>
        <end position="169"/>
    </location>
</feature>
<keyword evidence="6 7" id="KW-0472">Membrane</keyword>
<dbReference type="PANTHER" id="PTHR43731">
    <property type="entry name" value="RHOMBOID PROTEASE"/>
    <property type="match status" value="1"/>
</dbReference>
<evidence type="ECO:0000259" key="8">
    <source>
        <dbReference type="Pfam" id="PF01694"/>
    </source>
</evidence>
<feature type="transmembrane region" description="Helical" evidence="7">
    <location>
        <begin position="181"/>
        <end position="198"/>
    </location>
</feature>
<evidence type="ECO:0000256" key="5">
    <source>
        <dbReference type="ARBA" id="ARBA00022989"/>
    </source>
</evidence>
<evidence type="ECO:0000256" key="2">
    <source>
        <dbReference type="ARBA" id="ARBA00009045"/>
    </source>
</evidence>
<comment type="similarity">
    <text evidence="2">Belongs to the peptidase S54 family.</text>
</comment>
<dbReference type="InterPro" id="IPR050925">
    <property type="entry name" value="Rhomboid_protease_S54"/>
</dbReference>
<feature type="transmembrane region" description="Helical" evidence="7">
    <location>
        <begin position="6"/>
        <end position="29"/>
    </location>
</feature>
<keyword evidence="5 7" id="KW-1133">Transmembrane helix</keyword>
<evidence type="ECO:0000256" key="4">
    <source>
        <dbReference type="ARBA" id="ARBA00022801"/>
    </source>
</evidence>
<dbReference type="SUPFAM" id="SSF144091">
    <property type="entry name" value="Rhomboid-like"/>
    <property type="match status" value="1"/>
</dbReference>
<feature type="transmembrane region" description="Helical" evidence="7">
    <location>
        <begin position="50"/>
        <end position="68"/>
    </location>
</feature>
<evidence type="ECO:0000256" key="3">
    <source>
        <dbReference type="ARBA" id="ARBA00022692"/>
    </source>
</evidence>
<dbReference type="Gene3D" id="1.20.1540.10">
    <property type="entry name" value="Rhomboid-like"/>
    <property type="match status" value="1"/>
</dbReference>
<dbReference type="Pfam" id="PF01694">
    <property type="entry name" value="Rhomboid"/>
    <property type="match status" value="1"/>
</dbReference>
<feature type="transmembrane region" description="Helical" evidence="7">
    <location>
        <begin position="125"/>
        <end position="143"/>
    </location>
</feature>
<comment type="caution">
    <text evidence="9">The sequence shown here is derived from an EMBL/GenBank/DDBJ whole genome shotgun (WGS) entry which is preliminary data.</text>
</comment>
<dbReference type="InterPro" id="IPR022764">
    <property type="entry name" value="Peptidase_S54_rhomboid_dom"/>
</dbReference>
<dbReference type="InterPro" id="IPR035952">
    <property type="entry name" value="Rhomboid-like_sf"/>
</dbReference>
<dbReference type="EMBL" id="BAAANT010000064">
    <property type="protein sequence ID" value="GAA2157961.1"/>
    <property type="molecule type" value="Genomic_DNA"/>
</dbReference>
<protein>
    <recommendedName>
        <fullName evidence="8">Peptidase S54 rhomboid domain-containing protein</fullName>
    </recommendedName>
</protein>
<evidence type="ECO:0000313" key="10">
    <source>
        <dbReference type="Proteomes" id="UP001422759"/>
    </source>
</evidence>
<comment type="subcellular location">
    <subcellularLocation>
        <location evidence="1">Membrane</location>
        <topology evidence="1">Multi-pass membrane protein</topology>
    </subcellularLocation>
</comment>
<feature type="domain" description="Peptidase S54 rhomboid" evidence="8">
    <location>
        <begin position="85"/>
        <end position="212"/>
    </location>
</feature>
<dbReference type="Proteomes" id="UP001422759">
    <property type="component" value="Unassembled WGS sequence"/>
</dbReference>
<keyword evidence="10" id="KW-1185">Reference proteome</keyword>
<dbReference type="PANTHER" id="PTHR43731:SF14">
    <property type="entry name" value="PRESENILIN-ASSOCIATED RHOMBOID-LIKE PROTEIN, MITOCHONDRIAL"/>
    <property type="match status" value="1"/>
</dbReference>
<sequence length="226" mass="23614">MNRHVIELYACAMAVMVVGVKVMTAVEPAAGELPPPLALARVVRSRRSPVTWVVLAATVVMAVLQYAVPGLADHLVRRPGAWADGQWWRVFTALFVQSSGAVQIAVNLPALLVVGVVAERVLGRWRWPAVYFAGGLAAQYVSLVSWSPHGGGCSVAICSLVGALAVICWARGLPTGEGRSWWALAVPAAGLLLCAFHNNHGVGLVVGSVLGLGIALTTGPDTPQTA</sequence>